<comment type="caution">
    <text evidence="5">The sequence shown here is derived from an EMBL/GenBank/DDBJ whole genome shotgun (WGS) entry which is preliminary data.</text>
</comment>
<dbReference type="InterPro" id="IPR002088">
    <property type="entry name" value="Prenyl_trans_a"/>
</dbReference>
<keyword evidence="3" id="KW-0808">Transferase</keyword>
<evidence type="ECO:0000256" key="4">
    <source>
        <dbReference type="ARBA" id="ARBA00022737"/>
    </source>
</evidence>
<dbReference type="Pfam" id="PF01239">
    <property type="entry name" value="PPTA"/>
    <property type="match status" value="4"/>
</dbReference>
<name>A0AAD5PRP7_9CRUS</name>
<evidence type="ECO:0000313" key="6">
    <source>
        <dbReference type="Proteomes" id="UP000820818"/>
    </source>
</evidence>
<dbReference type="PANTHER" id="PTHR11129">
    <property type="entry name" value="PROTEIN FARNESYLTRANSFERASE ALPHA SUBUNIT/RAB GERANYLGERANYL TRANSFERASE ALPHA SUBUNIT"/>
    <property type="match status" value="1"/>
</dbReference>
<dbReference type="PANTHER" id="PTHR11129:SF3">
    <property type="entry name" value="PROTEIN PRENYLTRANSFERASE ALPHA SUBUNIT REPEAT-CONTAINING PROTEIN 1"/>
    <property type="match status" value="1"/>
</dbReference>
<dbReference type="GO" id="GO:0005737">
    <property type="term" value="C:cytoplasm"/>
    <property type="evidence" value="ECO:0007669"/>
    <property type="project" value="TreeGrafter"/>
</dbReference>
<keyword evidence="4" id="KW-0677">Repeat</keyword>
<dbReference type="GO" id="GO:0008318">
    <property type="term" value="F:protein prenyltransferase activity"/>
    <property type="evidence" value="ECO:0007669"/>
    <property type="project" value="InterPro"/>
</dbReference>
<dbReference type="EMBL" id="WJBH02000006">
    <property type="protein sequence ID" value="KAI9557371.1"/>
    <property type="molecule type" value="Genomic_DNA"/>
</dbReference>
<evidence type="ECO:0000313" key="5">
    <source>
        <dbReference type="EMBL" id="KAI9557371.1"/>
    </source>
</evidence>
<evidence type="ECO:0000256" key="2">
    <source>
        <dbReference type="ARBA" id="ARBA00022602"/>
    </source>
</evidence>
<dbReference type="AlphaFoldDB" id="A0AAD5PRP7"/>
<proteinExistence type="inferred from homology"/>
<evidence type="ECO:0000256" key="1">
    <source>
        <dbReference type="ARBA" id="ARBA00006734"/>
    </source>
</evidence>
<keyword evidence="2" id="KW-0637">Prenyltransferase</keyword>
<dbReference type="Proteomes" id="UP000820818">
    <property type="component" value="Linkage Group LG6"/>
</dbReference>
<dbReference type="Gene3D" id="1.25.40.120">
    <property type="entry name" value="Protein prenylyltransferase"/>
    <property type="match status" value="1"/>
</dbReference>
<dbReference type="SUPFAM" id="SSF48439">
    <property type="entry name" value="Protein prenylyltransferase"/>
    <property type="match status" value="1"/>
</dbReference>
<gene>
    <name evidence="5" type="ORF">GHT06_017199</name>
</gene>
<evidence type="ECO:0000256" key="3">
    <source>
        <dbReference type="ARBA" id="ARBA00022679"/>
    </source>
</evidence>
<dbReference type="PROSITE" id="PS51147">
    <property type="entry name" value="PFTA"/>
    <property type="match status" value="1"/>
</dbReference>
<keyword evidence="6" id="KW-1185">Reference proteome</keyword>
<organism evidence="5 6">
    <name type="scientific">Daphnia sinensis</name>
    <dbReference type="NCBI Taxonomy" id="1820382"/>
    <lineage>
        <taxon>Eukaryota</taxon>
        <taxon>Metazoa</taxon>
        <taxon>Ecdysozoa</taxon>
        <taxon>Arthropoda</taxon>
        <taxon>Crustacea</taxon>
        <taxon>Branchiopoda</taxon>
        <taxon>Diplostraca</taxon>
        <taxon>Cladocera</taxon>
        <taxon>Anomopoda</taxon>
        <taxon>Daphniidae</taxon>
        <taxon>Daphnia</taxon>
        <taxon>Daphnia similis group</taxon>
    </lineage>
</organism>
<accession>A0AAD5PRP7</accession>
<comment type="similarity">
    <text evidence="1">Belongs to the protein prenyltransferase subunit alpha family.</text>
</comment>
<sequence length="353" mass="41950">MQAQRDPSAYWKMAHDPYCLEERIISDLEAIMKKDPLLEEFDVIPVTEAKNRSPVIHISHNLGIEVWCIKTVFMYCYENSFKLEPLWKKEYLRLERYTKAALLLNANITTLWNIRKKLIVNHFLDIDCDFLLTKLALSQKPKCFEALSHRRWLLQQASSSNPHWVETELSLCDRLSSRMKCNYHAWSHRQFVFSQAIKQQGFSLTLWASEYEVSDVWTKFHLSDHSGWHYRKFLLDQFRKNLDYIEQHMDVARKLLNNIPGTTTPTQLYMELLNEELQKNEDLILSFNAHETLWYYRRFLLQAGTISHAENHFLEKCCNSHKSNSKRAAATGVDGVQMRYIEHHRRWLSDFCV</sequence>
<reference evidence="5 6" key="1">
    <citation type="submission" date="2022-05" db="EMBL/GenBank/DDBJ databases">
        <title>A multi-omics perspective on studying reproductive biology in Daphnia sinensis.</title>
        <authorList>
            <person name="Jia J."/>
        </authorList>
    </citation>
    <scope>NUCLEOTIDE SEQUENCE [LARGE SCALE GENOMIC DNA]</scope>
    <source>
        <strain evidence="5 6">WSL</strain>
    </source>
</reference>
<protein>
    <submittedName>
        <fullName evidence="5">Prenyltransferase-like protein</fullName>
    </submittedName>
</protein>